<evidence type="ECO:0000256" key="1">
    <source>
        <dbReference type="SAM" id="Coils"/>
    </source>
</evidence>
<name>A0A329RJZ5_9STRA</name>
<sequence>MDEVSDGGEEENKEDGVVLLEEANLPSSSFVERLTVGLKDSGTTGVDAPLLEIVDKKTVNRAAEYLALAANYETFRLPRAALMPAYASLVTAFEQAERKRNNLSELKQSARLADANAEVDEASLLLV</sequence>
<evidence type="ECO:0000313" key="3">
    <source>
        <dbReference type="EMBL" id="KAG2901328.1"/>
    </source>
</evidence>
<dbReference type="EMBL" id="RCML01001101">
    <property type="protein sequence ID" value="KAG2965502.1"/>
    <property type="molecule type" value="Genomic_DNA"/>
</dbReference>
<dbReference type="VEuPathDB" id="FungiDB:PC110_g18512"/>
<dbReference type="Proteomes" id="UP000760860">
    <property type="component" value="Unassembled WGS sequence"/>
</dbReference>
<comment type="caution">
    <text evidence="6">The sequence shown here is derived from an EMBL/GenBank/DDBJ whole genome shotgun (WGS) entry which is preliminary data.</text>
</comment>
<gene>
    <name evidence="6" type="ORF">PC110_g18512</name>
    <name evidence="2" type="ORF">PC115_g19534</name>
    <name evidence="3" type="ORF">PC117_g21773</name>
    <name evidence="4" type="ORF">PC118_g19706</name>
    <name evidence="5" type="ORF">PC129_g18953</name>
</gene>
<feature type="coiled-coil region" evidence="1">
    <location>
        <begin position="86"/>
        <end position="116"/>
    </location>
</feature>
<reference evidence="2" key="2">
    <citation type="submission" date="2018-10" db="EMBL/GenBank/DDBJ databases">
        <title>Effector identification in a new, highly contiguous assembly of the strawberry crown rot pathogen Phytophthora cactorum.</title>
        <authorList>
            <person name="Armitage A.D."/>
            <person name="Nellist C.F."/>
            <person name="Bates H."/>
            <person name="Vickerstaff R.J."/>
            <person name="Harrison R.J."/>
        </authorList>
    </citation>
    <scope>NUCLEOTIDE SEQUENCE</scope>
    <source>
        <strain evidence="2">4032</strain>
        <strain evidence="3">4040</strain>
        <strain evidence="4">P415</strain>
        <strain evidence="5">P421</strain>
    </source>
</reference>
<evidence type="ECO:0000313" key="7">
    <source>
        <dbReference type="Proteomes" id="UP000251314"/>
    </source>
</evidence>
<keyword evidence="1" id="KW-0175">Coiled coil</keyword>
<evidence type="ECO:0000313" key="6">
    <source>
        <dbReference type="EMBL" id="RAW25065.1"/>
    </source>
</evidence>
<dbReference type="Proteomes" id="UP000251314">
    <property type="component" value="Unassembled WGS sequence"/>
</dbReference>
<dbReference type="AlphaFoldDB" id="A0A329RJZ5"/>
<dbReference type="EMBL" id="RCMV01001157">
    <property type="protein sequence ID" value="KAG3210041.1"/>
    <property type="molecule type" value="Genomic_DNA"/>
</dbReference>
<dbReference type="EMBL" id="RCMI01001123">
    <property type="protein sequence ID" value="KAG2890351.1"/>
    <property type="molecule type" value="Genomic_DNA"/>
</dbReference>
<dbReference type="Proteomes" id="UP000774804">
    <property type="component" value="Unassembled WGS sequence"/>
</dbReference>
<evidence type="ECO:0000313" key="5">
    <source>
        <dbReference type="EMBL" id="KAG3210041.1"/>
    </source>
</evidence>
<organism evidence="6 7">
    <name type="scientific">Phytophthora cactorum</name>
    <dbReference type="NCBI Taxonomy" id="29920"/>
    <lineage>
        <taxon>Eukaryota</taxon>
        <taxon>Sar</taxon>
        <taxon>Stramenopiles</taxon>
        <taxon>Oomycota</taxon>
        <taxon>Peronosporomycetes</taxon>
        <taxon>Peronosporales</taxon>
        <taxon>Peronosporaceae</taxon>
        <taxon>Phytophthora</taxon>
    </lineage>
</organism>
<evidence type="ECO:0000313" key="2">
    <source>
        <dbReference type="EMBL" id="KAG2890351.1"/>
    </source>
</evidence>
<accession>A0A329RJZ5</accession>
<dbReference type="OrthoDB" id="122946at2759"/>
<evidence type="ECO:0000313" key="4">
    <source>
        <dbReference type="EMBL" id="KAG2965502.1"/>
    </source>
</evidence>
<keyword evidence="7" id="KW-1185">Reference proteome</keyword>
<dbReference type="EMBL" id="MJFZ01000797">
    <property type="protein sequence ID" value="RAW25065.1"/>
    <property type="molecule type" value="Genomic_DNA"/>
</dbReference>
<dbReference type="Proteomes" id="UP000697107">
    <property type="component" value="Unassembled WGS sequence"/>
</dbReference>
<protein>
    <submittedName>
        <fullName evidence="6">Uncharacterized protein</fullName>
    </submittedName>
</protein>
<proteinExistence type="predicted"/>
<reference evidence="6 7" key="1">
    <citation type="submission" date="2018-01" db="EMBL/GenBank/DDBJ databases">
        <title>Draft genome of the strawberry crown rot pathogen Phytophthora cactorum.</title>
        <authorList>
            <person name="Armitage A.D."/>
            <person name="Lysoe E."/>
            <person name="Nellist C.F."/>
            <person name="Harrison R.J."/>
            <person name="Brurberg M.B."/>
        </authorList>
    </citation>
    <scope>NUCLEOTIDE SEQUENCE [LARGE SCALE GENOMIC DNA]</scope>
    <source>
        <strain evidence="6 7">10300</strain>
    </source>
</reference>
<dbReference type="EMBL" id="RCMK01001128">
    <property type="protein sequence ID" value="KAG2901328.1"/>
    <property type="molecule type" value="Genomic_DNA"/>
</dbReference>
<dbReference type="Proteomes" id="UP000736787">
    <property type="component" value="Unassembled WGS sequence"/>
</dbReference>